<dbReference type="CDD" id="cd00590">
    <property type="entry name" value="RRM_SF"/>
    <property type="match status" value="1"/>
</dbReference>
<reference evidence="3" key="1">
    <citation type="journal article" date="2012" name="Science">
        <title>The Paleozoic origin of enzymatic lignin decomposition reconstructed from 31 fungal genomes.</title>
        <authorList>
            <person name="Floudas D."/>
            <person name="Binder M."/>
            <person name="Riley R."/>
            <person name="Barry K."/>
            <person name="Blanchette R.A."/>
            <person name="Henrissat B."/>
            <person name="Martinez A.T."/>
            <person name="Otillar R."/>
            <person name="Spatafora J.W."/>
            <person name="Yadav J.S."/>
            <person name="Aerts A."/>
            <person name="Benoit I."/>
            <person name="Boyd A."/>
            <person name="Carlson A."/>
            <person name="Copeland A."/>
            <person name="Coutinho P.M."/>
            <person name="de Vries R.P."/>
            <person name="Ferreira P."/>
            <person name="Findley K."/>
            <person name="Foster B."/>
            <person name="Gaskell J."/>
            <person name="Glotzer D."/>
            <person name="Gorecki P."/>
            <person name="Heitman J."/>
            <person name="Hesse C."/>
            <person name="Hori C."/>
            <person name="Igarashi K."/>
            <person name="Jurgens J.A."/>
            <person name="Kallen N."/>
            <person name="Kersten P."/>
            <person name="Kohler A."/>
            <person name="Kuees U."/>
            <person name="Kumar T.K.A."/>
            <person name="Kuo A."/>
            <person name="LaButti K."/>
            <person name="Larrondo L.F."/>
            <person name="Lindquist E."/>
            <person name="Ling A."/>
            <person name="Lombard V."/>
            <person name="Lucas S."/>
            <person name="Lundell T."/>
            <person name="Martin R."/>
            <person name="McLaughlin D.J."/>
            <person name="Morgenstern I."/>
            <person name="Morin E."/>
            <person name="Murat C."/>
            <person name="Nagy L.G."/>
            <person name="Nolan M."/>
            <person name="Ohm R.A."/>
            <person name="Patyshakuliyeva A."/>
            <person name="Rokas A."/>
            <person name="Ruiz-Duenas F.J."/>
            <person name="Sabat G."/>
            <person name="Salamov A."/>
            <person name="Samejima M."/>
            <person name="Schmutz J."/>
            <person name="Slot J.C."/>
            <person name="St John F."/>
            <person name="Stenlid J."/>
            <person name="Sun H."/>
            <person name="Sun S."/>
            <person name="Syed K."/>
            <person name="Tsang A."/>
            <person name="Wiebenga A."/>
            <person name="Young D."/>
            <person name="Pisabarro A."/>
            <person name="Eastwood D.C."/>
            <person name="Martin F."/>
            <person name="Cullen D."/>
            <person name="Grigoriev I.V."/>
            <person name="Hibbett D.S."/>
        </authorList>
    </citation>
    <scope>NUCLEOTIDE SEQUENCE [LARGE SCALE GENOMIC DNA]</scope>
    <source>
        <strain evidence="3">FP-101664</strain>
    </source>
</reference>
<protein>
    <recommendedName>
        <fullName evidence="1">RRM domain-containing protein</fullName>
    </recommendedName>
</protein>
<evidence type="ECO:0000313" key="3">
    <source>
        <dbReference type="Proteomes" id="UP000054317"/>
    </source>
</evidence>
<dbReference type="EMBL" id="JH711798">
    <property type="protein sequence ID" value="EIW51699.1"/>
    <property type="molecule type" value="Genomic_DNA"/>
</dbReference>
<dbReference type="GeneID" id="19411584"/>
<dbReference type="KEGG" id="tvs:TRAVEDRAFT_175830"/>
<dbReference type="InterPro" id="IPR035979">
    <property type="entry name" value="RBD_domain_sf"/>
</dbReference>
<sequence length="225" mass="24485">MAATQTAARRVGKQVFEANNSRLHVELTGLSRTALPADLRRLCGKSKVEHVSNAVLDYRRFRSTGTGLLTFSRPEHAAVAHKALNGSVAGGKRVKTRLLSYLPELPRMRGQKGILQAAQRGAITGDGPSGGIAGSGRNVVLYGLPGKLSVGSLLDSLRGVKLAGAEYGKEVVVKLDTDRLASTSRFLVRTTSPSEAYRLVRKYHMQMFRPESKSDKHTMRAFVVW</sequence>
<dbReference type="SUPFAM" id="SSF54928">
    <property type="entry name" value="RNA-binding domain, RBD"/>
    <property type="match status" value="1"/>
</dbReference>
<dbReference type="GO" id="GO:0003723">
    <property type="term" value="F:RNA binding"/>
    <property type="evidence" value="ECO:0007669"/>
    <property type="project" value="InterPro"/>
</dbReference>
<dbReference type="Proteomes" id="UP000054317">
    <property type="component" value="Unassembled WGS sequence"/>
</dbReference>
<accession>R7S9T2</accession>
<dbReference type="OrthoDB" id="5541797at2759"/>
<dbReference type="SMART" id="SM00360">
    <property type="entry name" value="RRM"/>
    <property type="match status" value="1"/>
</dbReference>
<dbReference type="Gene3D" id="3.30.70.330">
    <property type="match status" value="1"/>
</dbReference>
<name>R7S9T2_TRAVS</name>
<keyword evidence="3" id="KW-1185">Reference proteome</keyword>
<evidence type="ECO:0000259" key="1">
    <source>
        <dbReference type="SMART" id="SM00360"/>
    </source>
</evidence>
<organism evidence="2 3">
    <name type="scientific">Trametes versicolor (strain FP-101664)</name>
    <name type="common">White-rot fungus</name>
    <name type="synonym">Coriolus versicolor</name>
    <dbReference type="NCBI Taxonomy" id="717944"/>
    <lineage>
        <taxon>Eukaryota</taxon>
        <taxon>Fungi</taxon>
        <taxon>Dikarya</taxon>
        <taxon>Basidiomycota</taxon>
        <taxon>Agaricomycotina</taxon>
        <taxon>Agaricomycetes</taxon>
        <taxon>Polyporales</taxon>
        <taxon>Polyporaceae</taxon>
        <taxon>Trametes</taxon>
    </lineage>
</organism>
<dbReference type="OMA" id="EHAAVAH"/>
<gene>
    <name evidence="2" type="ORF">TRAVEDRAFT_175830</name>
</gene>
<proteinExistence type="predicted"/>
<evidence type="ECO:0000313" key="2">
    <source>
        <dbReference type="EMBL" id="EIW51699.1"/>
    </source>
</evidence>
<dbReference type="InterPro" id="IPR012677">
    <property type="entry name" value="Nucleotide-bd_a/b_plait_sf"/>
</dbReference>
<dbReference type="AlphaFoldDB" id="R7S9T2"/>
<dbReference type="InterPro" id="IPR000504">
    <property type="entry name" value="RRM_dom"/>
</dbReference>
<dbReference type="RefSeq" id="XP_008045261.1">
    <property type="nucleotide sequence ID" value="XM_008047070.1"/>
</dbReference>
<feature type="domain" description="RRM" evidence="1">
    <location>
        <begin position="24"/>
        <end position="97"/>
    </location>
</feature>